<evidence type="ECO:0000313" key="1">
    <source>
        <dbReference type="EMBL" id="OAN12727.1"/>
    </source>
</evidence>
<accession>A0ABX2V756</accession>
<comment type="caution">
    <text evidence="1">The sequence shown here is derived from an EMBL/GenBank/DDBJ whole genome shotgun (WGS) entry which is preliminary data.</text>
</comment>
<protein>
    <submittedName>
        <fullName evidence="1">Uncharacterized protein</fullName>
    </submittedName>
</protein>
<dbReference type="EMBL" id="LVVL01000012">
    <property type="protein sequence ID" value="OAN12727.1"/>
    <property type="molecule type" value="Genomic_DNA"/>
</dbReference>
<reference evidence="1 2" key="1">
    <citation type="submission" date="2016-03" db="EMBL/GenBank/DDBJ databases">
        <authorList>
            <person name="Cho S.-Y."/>
            <person name="Lim S."/>
            <person name="Kim H."/>
            <person name="Soh E.H."/>
            <person name="Moon J.S."/>
        </authorList>
    </citation>
    <scope>NUCLEOTIDE SEQUENCE [LARGE SCALE GENOMIC DNA]</scope>
    <source>
        <strain evidence="1 2">KCTC 3810</strain>
    </source>
</reference>
<gene>
    <name evidence="1" type="ORF">A3783_10420</name>
</gene>
<proteinExistence type="predicted"/>
<dbReference type="RefSeq" id="WP_028105360.1">
    <property type="nucleotide sequence ID" value="NZ_LVVL01000012.1"/>
</dbReference>
<sequence length="122" mass="13677">MIYELMRASESTTIGEFIATCADPILAHVNPGLLKTKDPIVSIHKDHSIFAARIPLAENELNWIELSPENLKKQTSLLAPNTCYFGIKRGELYGTYLVSSDLIANEYFSNERNYLDGIVLSK</sequence>
<keyword evidence="2" id="KW-1185">Reference proteome</keyword>
<name>A0ABX2V756_9BACL</name>
<organism evidence="1 2">
    <name type="scientific">Exiguobacterium undae</name>
    <dbReference type="NCBI Taxonomy" id="169177"/>
    <lineage>
        <taxon>Bacteria</taxon>
        <taxon>Bacillati</taxon>
        <taxon>Bacillota</taxon>
        <taxon>Bacilli</taxon>
        <taxon>Bacillales</taxon>
        <taxon>Bacillales Family XII. Incertae Sedis</taxon>
        <taxon>Exiguobacterium</taxon>
    </lineage>
</organism>
<dbReference type="Proteomes" id="UP000078447">
    <property type="component" value="Unassembled WGS sequence"/>
</dbReference>
<evidence type="ECO:0000313" key="2">
    <source>
        <dbReference type="Proteomes" id="UP000078447"/>
    </source>
</evidence>